<name>A0A9P0TV01_PIEBR</name>
<reference evidence="2" key="1">
    <citation type="submission" date="2022-05" db="EMBL/GenBank/DDBJ databases">
        <authorList>
            <person name="Okamura Y."/>
        </authorList>
    </citation>
    <scope>NUCLEOTIDE SEQUENCE</scope>
</reference>
<accession>A0A9P0TV01</accession>
<evidence type="ECO:0000313" key="2">
    <source>
        <dbReference type="EMBL" id="CAH4038327.1"/>
    </source>
</evidence>
<evidence type="ECO:0000313" key="3">
    <source>
        <dbReference type="Proteomes" id="UP001152562"/>
    </source>
</evidence>
<dbReference type="AlphaFoldDB" id="A0A9P0TV01"/>
<feature type="compositionally biased region" description="Polar residues" evidence="1">
    <location>
        <begin position="173"/>
        <end position="192"/>
    </location>
</feature>
<feature type="compositionally biased region" description="Polar residues" evidence="1">
    <location>
        <begin position="154"/>
        <end position="163"/>
    </location>
</feature>
<comment type="caution">
    <text evidence="2">The sequence shown here is derived from an EMBL/GenBank/DDBJ whole genome shotgun (WGS) entry which is preliminary data.</text>
</comment>
<keyword evidence="3" id="KW-1185">Reference proteome</keyword>
<protein>
    <submittedName>
        <fullName evidence="2">Uncharacterized protein</fullName>
    </submittedName>
</protein>
<gene>
    <name evidence="2" type="ORF">PIBRA_LOCUS13901</name>
</gene>
<dbReference type="EMBL" id="CALOZG010000087">
    <property type="protein sequence ID" value="CAH4038327.1"/>
    <property type="molecule type" value="Genomic_DNA"/>
</dbReference>
<organism evidence="2 3">
    <name type="scientific">Pieris brassicae</name>
    <name type="common">White butterfly</name>
    <name type="synonym">Large white butterfly</name>
    <dbReference type="NCBI Taxonomy" id="7116"/>
    <lineage>
        <taxon>Eukaryota</taxon>
        <taxon>Metazoa</taxon>
        <taxon>Ecdysozoa</taxon>
        <taxon>Arthropoda</taxon>
        <taxon>Hexapoda</taxon>
        <taxon>Insecta</taxon>
        <taxon>Pterygota</taxon>
        <taxon>Neoptera</taxon>
        <taxon>Endopterygota</taxon>
        <taxon>Lepidoptera</taxon>
        <taxon>Glossata</taxon>
        <taxon>Ditrysia</taxon>
        <taxon>Papilionoidea</taxon>
        <taxon>Pieridae</taxon>
        <taxon>Pierinae</taxon>
        <taxon>Pieris</taxon>
    </lineage>
</organism>
<evidence type="ECO:0000256" key="1">
    <source>
        <dbReference type="SAM" id="MobiDB-lite"/>
    </source>
</evidence>
<feature type="region of interest" description="Disordered" evidence="1">
    <location>
        <begin position="144"/>
        <end position="211"/>
    </location>
</feature>
<sequence length="455" mass="51370">MYHPKGKISSNVRHFKAPRRLAIIKIKYGTLTAFAGLLSMDIESLVGTRVIFSNAAKSVAFKEKIVKYCLFGLRQTGRAYVCTDGDRKENCSLQGLPLFKDKRVIALSEKQKVCNIQRAFISVGSFIPWVNSVLKYNKMNPTYNKAKDQRKQNLKQNFSNSRFIDSRHKENQKSQPSKGYNTEHQPTLNQSGKTREPSIRRGKTPKAMQSRTAILSRAATLYRKKATYRTKSCSRNIESLPRWLRNKNIKVFRGRKAKFTVAELPTTTAIIYSVKFTIPQSNGNMSVTNLFGSSSKGEYSSKRTTVKKIKRINSKEKTEPTLALNTERAMRTTITSNKFSIIKNISNSFAPRHFFTETGPTSSSTDMSKLDSKDYPLAVKPSTINNVYDSITSSASNSANRNTSSLSKNVSRFEVVTTNALDWFKKRLNDRLKQGSPPVLVLTTSIVTKEFIDLT</sequence>
<dbReference type="Proteomes" id="UP001152562">
    <property type="component" value="Unassembled WGS sequence"/>
</dbReference>
<proteinExistence type="predicted"/>